<dbReference type="Proteomes" id="UP001060215">
    <property type="component" value="Chromosome 13"/>
</dbReference>
<evidence type="ECO:0000313" key="2">
    <source>
        <dbReference type="Proteomes" id="UP001060215"/>
    </source>
</evidence>
<comment type="caution">
    <text evidence="1">The sequence shown here is derived from an EMBL/GenBank/DDBJ whole genome shotgun (WGS) entry which is preliminary data.</text>
</comment>
<evidence type="ECO:0000313" key="1">
    <source>
        <dbReference type="EMBL" id="KAI7992848.1"/>
    </source>
</evidence>
<reference evidence="1 2" key="1">
    <citation type="journal article" date="2022" name="Plant J.">
        <title>Chromosome-level genome of Camellia lanceoleosa provides a valuable resource for understanding genome evolution and self-incompatibility.</title>
        <authorList>
            <person name="Gong W."/>
            <person name="Xiao S."/>
            <person name="Wang L."/>
            <person name="Liao Z."/>
            <person name="Chang Y."/>
            <person name="Mo W."/>
            <person name="Hu G."/>
            <person name="Li W."/>
            <person name="Zhao G."/>
            <person name="Zhu H."/>
            <person name="Hu X."/>
            <person name="Ji K."/>
            <person name="Xiang X."/>
            <person name="Song Q."/>
            <person name="Yuan D."/>
            <person name="Jin S."/>
            <person name="Zhang L."/>
        </authorList>
    </citation>
    <scope>NUCLEOTIDE SEQUENCE [LARGE SCALE GENOMIC DNA]</scope>
    <source>
        <strain evidence="1">SQ_2022a</strain>
    </source>
</reference>
<dbReference type="EMBL" id="CM045770">
    <property type="protein sequence ID" value="KAI7992848.1"/>
    <property type="molecule type" value="Genomic_DNA"/>
</dbReference>
<accession>A0ACC0FVF9</accession>
<proteinExistence type="predicted"/>
<keyword evidence="2" id="KW-1185">Reference proteome</keyword>
<organism evidence="1 2">
    <name type="scientific">Camellia lanceoleosa</name>
    <dbReference type="NCBI Taxonomy" id="1840588"/>
    <lineage>
        <taxon>Eukaryota</taxon>
        <taxon>Viridiplantae</taxon>
        <taxon>Streptophyta</taxon>
        <taxon>Embryophyta</taxon>
        <taxon>Tracheophyta</taxon>
        <taxon>Spermatophyta</taxon>
        <taxon>Magnoliopsida</taxon>
        <taxon>eudicotyledons</taxon>
        <taxon>Gunneridae</taxon>
        <taxon>Pentapetalae</taxon>
        <taxon>asterids</taxon>
        <taxon>Ericales</taxon>
        <taxon>Theaceae</taxon>
        <taxon>Camellia</taxon>
    </lineage>
</organism>
<protein>
    <submittedName>
        <fullName evidence="1">Uncharacterized protein</fullName>
    </submittedName>
</protein>
<sequence length="172" mass="19269">MGDQIARGEDFEKKLSGWGLFGSKFDDAADLFDKAANAFKLAKSWDQAGSAYVKLANCHLKLDSKHEAAGAYASAAHCYKKTNTKVPMNYEQSIIYQQAIEIYEDIARQSLNNNLLKYGDLADAIDQEDIAKFTDAVKEFDSMTQLDAWKTTLLLRVKEALKAKELEEDNLT</sequence>
<name>A0ACC0FVF9_9ERIC</name>
<gene>
    <name evidence="1" type="ORF">LOK49_LG12G03075</name>
</gene>